<comment type="similarity">
    <text evidence="1">Belongs to the DnaX/STICHEL family.</text>
</comment>
<dbReference type="NCBIfam" id="TIGR02397">
    <property type="entry name" value="dnaX_nterm"/>
    <property type="match status" value="1"/>
</dbReference>
<evidence type="ECO:0000313" key="8">
    <source>
        <dbReference type="Proteomes" id="UP000036987"/>
    </source>
</evidence>
<dbReference type="Pfam" id="PF13177">
    <property type="entry name" value="DNA_pol3_delta2"/>
    <property type="match status" value="1"/>
</dbReference>
<evidence type="ECO:0000256" key="1">
    <source>
        <dbReference type="ARBA" id="ARBA00006360"/>
    </source>
</evidence>
<keyword evidence="4" id="KW-0862">Zinc</keyword>
<dbReference type="CDD" id="cd18137">
    <property type="entry name" value="HLD_clamp_pol_III_gamma_tau"/>
    <property type="match status" value="1"/>
</dbReference>
<dbReference type="SUPFAM" id="SSF52540">
    <property type="entry name" value="P-loop containing nucleoside triphosphate hydrolases"/>
    <property type="match status" value="1"/>
</dbReference>
<dbReference type="PANTHER" id="PTHR11669:SF0">
    <property type="entry name" value="PROTEIN STICHEL-LIKE 2"/>
    <property type="match status" value="1"/>
</dbReference>
<dbReference type="GO" id="GO:0046872">
    <property type="term" value="F:metal ion binding"/>
    <property type="evidence" value="ECO:0007669"/>
    <property type="project" value="UniProtKB-KW"/>
</dbReference>
<keyword evidence="3" id="KW-0547">Nucleotide-binding</keyword>
<dbReference type="PANTHER" id="PTHR11669">
    <property type="entry name" value="REPLICATION FACTOR C / DNA POLYMERASE III GAMMA-TAU SUBUNIT"/>
    <property type="match status" value="1"/>
</dbReference>
<gene>
    <name evidence="7" type="ORF">ZOSMA_194G00080</name>
</gene>
<dbReference type="AlphaFoldDB" id="A0A0K9PR90"/>
<evidence type="ECO:0000256" key="2">
    <source>
        <dbReference type="ARBA" id="ARBA00022723"/>
    </source>
</evidence>
<dbReference type="Gene3D" id="3.40.50.300">
    <property type="entry name" value="P-loop containing nucleotide triphosphate hydrolases"/>
    <property type="match status" value="1"/>
</dbReference>
<dbReference type="Proteomes" id="UP000036987">
    <property type="component" value="Unassembled WGS sequence"/>
</dbReference>
<dbReference type="GO" id="GO:0005663">
    <property type="term" value="C:DNA replication factor C complex"/>
    <property type="evidence" value="ECO:0000318"/>
    <property type="project" value="GO_Central"/>
</dbReference>
<comment type="caution">
    <text evidence="7">The sequence shown here is derived from an EMBL/GenBank/DDBJ whole genome shotgun (WGS) entry which is preliminary data.</text>
</comment>
<dbReference type="GO" id="GO:0009360">
    <property type="term" value="C:DNA polymerase III complex"/>
    <property type="evidence" value="ECO:0007669"/>
    <property type="project" value="InterPro"/>
</dbReference>
<evidence type="ECO:0000256" key="5">
    <source>
        <dbReference type="ARBA" id="ARBA00022840"/>
    </source>
</evidence>
<dbReference type="OrthoDB" id="1899087at2759"/>
<evidence type="ECO:0000259" key="6">
    <source>
        <dbReference type="Pfam" id="PF22608"/>
    </source>
</evidence>
<dbReference type="InterPro" id="IPR045085">
    <property type="entry name" value="HLD_clamp_pol_III_gamma_tau"/>
</dbReference>
<keyword evidence="5" id="KW-0067">ATP-binding</keyword>
<proteinExistence type="inferred from homology"/>
<dbReference type="Pfam" id="PF22608">
    <property type="entry name" value="DNAX_ATPase_lid"/>
    <property type="match status" value="1"/>
</dbReference>
<evidence type="ECO:0000313" key="7">
    <source>
        <dbReference type="EMBL" id="KMZ70745.1"/>
    </source>
</evidence>
<evidence type="ECO:0000256" key="4">
    <source>
        <dbReference type="ARBA" id="ARBA00022833"/>
    </source>
</evidence>
<feature type="domain" description="DNA polymerase III subunit gamma/tau helical lid" evidence="6">
    <location>
        <begin position="430"/>
        <end position="470"/>
    </location>
</feature>
<sequence>MPDRRRHSVEKALMTLKRVRSLRDPSTVSMRKFPTTVNYINWDSISCNTGSAQYTDEQNKTNYLCSDVKGGIGHTIDSDSNSDSDSANSSQKYDLTLKSFGVSSKPKRKVECRRRKPNGFYEDAVGDLYGEANTNRTKKVNSVVLRKKSGYRSGNLRKISAAVDASPSMTFSEAQTNRSSNGFSIFRNEDVDVAGSTYSGCGLSSCWSKTPKLKGKHHYSQLEEQEQHPLLSANMIDPTYRETTLCLDSPRSLSQKYRPKSFDELAGQHVVSQSLMNAISKGKISPIYIFHGPRGTGKTCMARVFAAALNCLSLEAYRPCGFCKECVYLFSGNSRDVKELDGSKLNRKDRVKSLVKSSSHTTYSSSFKIFIIDQCEFLQEQAWSTIMNSLEEIPRRVIFLMVTSEFDKLPCNSISRCQRYHFPKIKDIDIVCRLQRICVDEVLEFDKEALECIASKSNGSLRDAEIMLDQLSLLGKKITAALAYELIGIVSDDELIDLLNLALSSDTSNTVRRARELMNSKVDPMQLVSQLANLIMDILSGRCQSGFSEAAKIFFDRHACKHVSL</sequence>
<keyword evidence="2" id="KW-0479">Metal-binding</keyword>
<dbReference type="FunFam" id="1.10.8.60:FF:000013">
    <property type="entry name" value="DNA polymerase III subunit gamma/tau"/>
    <property type="match status" value="1"/>
</dbReference>
<dbReference type="InterPro" id="IPR012763">
    <property type="entry name" value="DNA_pol_III_sug/sutau_N"/>
</dbReference>
<dbReference type="GO" id="GO:0006281">
    <property type="term" value="P:DNA repair"/>
    <property type="evidence" value="ECO:0000318"/>
    <property type="project" value="GO_Central"/>
</dbReference>
<evidence type="ECO:0000256" key="3">
    <source>
        <dbReference type="ARBA" id="ARBA00022741"/>
    </source>
</evidence>
<reference evidence="8" key="1">
    <citation type="journal article" date="2016" name="Nature">
        <title>The genome of the seagrass Zostera marina reveals angiosperm adaptation to the sea.</title>
        <authorList>
            <person name="Olsen J.L."/>
            <person name="Rouze P."/>
            <person name="Verhelst B."/>
            <person name="Lin Y.-C."/>
            <person name="Bayer T."/>
            <person name="Collen J."/>
            <person name="Dattolo E."/>
            <person name="De Paoli E."/>
            <person name="Dittami S."/>
            <person name="Maumus F."/>
            <person name="Michel G."/>
            <person name="Kersting A."/>
            <person name="Lauritano C."/>
            <person name="Lohaus R."/>
            <person name="Toepel M."/>
            <person name="Tonon T."/>
            <person name="Vanneste K."/>
            <person name="Amirebrahimi M."/>
            <person name="Brakel J."/>
            <person name="Bostroem C."/>
            <person name="Chovatia M."/>
            <person name="Grimwood J."/>
            <person name="Jenkins J.W."/>
            <person name="Jueterbock A."/>
            <person name="Mraz A."/>
            <person name="Stam W.T."/>
            <person name="Tice H."/>
            <person name="Bornberg-Bauer E."/>
            <person name="Green P.J."/>
            <person name="Pearson G.A."/>
            <person name="Procaccini G."/>
            <person name="Duarte C.M."/>
            <person name="Schmutz J."/>
            <person name="Reusch T.B.H."/>
            <person name="Van de Peer Y."/>
        </authorList>
    </citation>
    <scope>NUCLEOTIDE SEQUENCE [LARGE SCALE GENOMIC DNA]</scope>
    <source>
        <strain evidence="8">cv. Finnish</strain>
    </source>
</reference>
<name>A0A0K9PR90_ZOSMR</name>
<protein>
    <submittedName>
        <fullName evidence="7">Putative Replication factor C / DNA polymerase III gamma-tau subunit,putative</fullName>
    </submittedName>
</protein>
<keyword evidence="8" id="KW-1185">Reference proteome</keyword>
<dbReference type="InterPro" id="IPR027417">
    <property type="entry name" value="P-loop_NTPase"/>
</dbReference>
<accession>A0A0K9PR90</accession>
<dbReference type="GO" id="GO:0003887">
    <property type="term" value="F:DNA-directed DNA polymerase activity"/>
    <property type="evidence" value="ECO:0007669"/>
    <property type="project" value="InterPro"/>
</dbReference>
<dbReference type="STRING" id="29655.A0A0K9PR90"/>
<dbReference type="InterPro" id="IPR050238">
    <property type="entry name" value="DNA_Rep/Repair_Clamp_Loader"/>
</dbReference>
<organism evidence="7 8">
    <name type="scientific">Zostera marina</name>
    <name type="common">Eelgrass</name>
    <dbReference type="NCBI Taxonomy" id="29655"/>
    <lineage>
        <taxon>Eukaryota</taxon>
        <taxon>Viridiplantae</taxon>
        <taxon>Streptophyta</taxon>
        <taxon>Embryophyta</taxon>
        <taxon>Tracheophyta</taxon>
        <taxon>Spermatophyta</taxon>
        <taxon>Magnoliopsida</taxon>
        <taxon>Liliopsida</taxon>
        <taxon>Zosteraceae</taxon>
        <taxon>Zostera</taxon>
    </lineage>
</organism>
<dbReference type="GO" id="GO:0005524">
    <property type="term" value="F:ATP binding"/>
    <property type="evidence" value="ECO:0007669"/>
    <property type="project" value="UniProtKB-KW"/>
</dbReference>
<dbReference type="OMA" id="IGHTIDS"/>
<dbReference type="EMBL" id="LFYR01000710">
    <property type="protein sequence ID" value="KMZ70745.1"/>
    <property type="molecule type" value="Genomic_DNA"/>
</dbReference>
<dbReference type="GO" id="GO:0006261">
    <property type="term" value="P:DNA-templated DNA replication"/>
    <property type="evidence" value="ECO:0000318"/>
    <property type="project" value="GO_Central"/>
</dbReference>
<dbReference type="Gene3D" id="1.10.8.60">
    <property type="match status" value="1"/>
</dbReference>